<dbReference type="Pfam" id="PF13539">
    <property type="entry name" value="Peptidase_M15_4"/>
    <property type="match status" value="1"/>
</dbReference>
<organism evidence="2 3">
    <name type="scientific">Microlunatus soli</name>
    <dbReference type="NCBI Taxonomy" id="630515"/>
    <lineage>
        <taxon>Bacteria</taxon>
        <taxon>Bacillati</taxon>
        <taxon>Actinomycetota</taxon>
        <taxon>Actinomycetes</taxon>
        <taxon>Propionibacteriales</taxon>
        <taxon>Propionibacteriaceae</taxon>
        <taxon>Microlunatus</taxon>
    </lineage>
</organism>
<dbReference type="InterPro" id="IPR009045">
    <property type="entry name" value="Zn_M74/Hedgehog-like"/>
</dbReference>
<proteinExistence type="predicted"/>
<evidence type="ECO:0000259" key="1">
    <source>
        <dbReference type="Pfam" id="PF13539"/>
    </source>
</evidence>
<gene>
    <name evidence="2" type="ORF">SAMN04489812_2850</name>
</gene>
<reference evidence="2 3" key="1">
    <citation type="submission" date="2016-10" db="EMBL/GenBank/DDBJ databases">
        <authorList>
            <person name="de Groot N.N."/>
        </authorList>
    </citation>
    <scope>NUCLEOTIDE SEQUENCE [LARGE SCALE GENOMIC DNA]</scope>
    <source>
        <strain evidence="2 3">DSM 21800</strain>
    </source>
</reference>
<keyword evidence="2" id="KW-0645">Protease</keyword>
<keyword evidence="3" id="KW-1185">Reference proteome</keyword>
<protein>
    <submittedName>
        <fullName evidence="2">D-alanyl-D-alanine carboxypeptidase</fullName>
    </submittedName>
</protein>
<dbReference type="STRING" id="630515.SAMN04489812_2850"/>
<dbReference type="SUPFAM" id="SSF55166">
    <property type="entry name" value="Hedgehog/DD-peptidase"/>
    <property type="match status" value="1"/>
</dbReference>
<keyword evidence="2" id="KW-0121">Carboxypeptidase</keyword>
<sequence>MAPKGSPVAGRYLENTGSIAFSGTATSDDEDQKVEIWSAGASEDWEKLISTTADDSGDWGTSKETGAEGRRQFAATLGGSPDAADTVRSEVVTITVTEPTITMNKPPSAIDSLTTPKITGSVSPARAGVLVHFQVKSGEAYHDKATQKTDSRGRFSFTFSTGKGELRSYWVRARHWNGSSDSWVTSASAPIRRGRVLNATIEQTTSGMVAKTYRAGCPVGPSKLRTVRMNYQGFDGKMHRGVLIVRAGMEHKVTRSFGANLGKPIRRMDNPGLWGGNDPKQMEADNTSAFNCRKVTGNPYAQSPHSYGIAIDVNTRENPYRDVNGKWWPESGKSYIKRTPWREGMLTKSSVLTKQLRSRGYFWGGLWYPGRDYQHFENNN</sequence>
<keyword evidence="2" id="KW-0378">Hydrolase</keyword>
<dbReference type="EMBL" id="LT629772">
    <property type="protein sequence ID" value="SDS73603.1"/>
    <property type="molecule type" value="Genomic_DNA"/>
</dbReference>
<evidence type="ECO:0000313" key="2">
    <source>
        <dbReference type="EMBL" id="SDS73603.1"/>
    </source>
</evidence>
<dbReference type="AlphaFoldDB" id="A0A1H1UMB0"/>
<dbReference type="Proteomes" id="UP000199103">
    <property type="component" value="Chromosome I"/>
</dbReference>
<dbReference type="Gene3D" id="3.30.1380.10">
    <property type="match status" value="1"/>
</dbReference>
<evidence type="ECO:0000313" key="3">
    <source>
        <dbReference type="Proteomes" id="UP000199103"/>
    </source>
</evidence>
<dbReference type="GO" id="GO:0004180">
    <property type="term" value="F:carboxypeptidase activity"/>
    <property type="evidence" value="ECO:0007669"/>
    <property type="project" value="UniProtKB-KW"/>
</dbReference>
<feature type="domain" description="Peptidase M15C" evidence="1">
    <location>
        <begin position="297"/>
        <end position="377"/>
    </location>
</feature>
<dbReference type="OrthoDB" id="9799970at2"/>
<accession>A0A1H1UMB0</accession>
<name>A0A1H1UMB0_9ACTN</name>
<dbReference type="InterPro" id="IPR039561">
    <property type="entry name" value="Peptidase_M15C"/>
</dbReference>
<dbReference type="RefSeq" id="WP_091525776.1">
    <property type="nucleotide sequence ID" value="NZ_LT629772.1"/>
</dbReference>